<feature type="region of interest" description="Disordered" evidence="8">
    <location>
        <begin position="691"/>
        <end position="730"/>
    </location>
</feature>
<dbReference type="EMBL" id="CAICTM010001568">
    <property type="protein sequence ID" value="CAB9524695.1"/>
    <property type="molecule type" value="Genomic_DNA"/>
</dbReference>
<evidence type="ECO:0000256" key="4">
    <source>
        <dbReference type="ARBA" id="ARBA00022840"/>
    </source>
</evidence>
<feature type="compositionally biased region" description="Basic residues" evidence="8">
    <location>
        <begin position="1688"/>
        <end position="1698"/>
    </location>
</feature>
<dbReference type="Proteomes" id="UP001153069">
    <property type="component" value="Unassembled WGS sequence"/>
</dbReference>
<feature type="region of interest" description="Disordered" evidence="8">
    <location>
        <begin position="1619"/>
        <end position="1735"/>
    </location>
</feature>
<evidence type="ECO:0000313" key="11">
    <source>
        <dbReference type="Proteomes" id="UP001153069"/>
    </source>
</evidence>
<sequence>MTGNHSEHLDHQQQQQQEESPSVSVPQHQNLVYSNSNNPSSPSVCTDDDASAITNDLSLVTMKTASSPTRPSSSSGSASSVQVAVRVRPLLSSLESGCGSCIHILPPLRGRPTTIQIGPESTGPTFTFDEVFPISSTQVQVYEHRVAPLVERCLEGYNATILAYGQTGSGKTHTVIGPSTCHSAPEETSSGMIPRAVSSLFQQLQQRQLELSSLPNSPASASLPSTKSPTNSPQRTTSSRSKSKSINNNKQEAAAFEFQVRVQFLEIYGEDIRDLLASSTTNAQERLTIRDIGNDEPEVVGATCQVVKSAEEALRCLTKGMLRRVTAATSMNESSSRSHAIFSILMEQSTTHGSGPQQKRSKFNFVDLAGSERQKRTRAQGVRLKEGIGINKGLLVLGNVISALGDPKKRGKAFVPYRDSKLTRLLKGSLGGNHKTLMITCVSPSSTNMEESLNCLRYANRAKNIQNRAVVNVDARTRMIAELKAQVQALAADLLRAKDSGDLVGGAFTRQDLLAIVQGSEASAANQNNNKTPGKQQQTEESRAKDTPSPLRHPRLITPEPPQAEQQQRLQDLEGELSRTTNQLKRCRTENYAVEERLHVTLAEKEFYKLQLEAVATPDGGNSPIPIDQAFVNRATEYEKEIGRLKEELRMARSHAVDRRDPSEADARFSIEKASQDMLAERERLAAIQNELLSSKSVSTPQETTPKETGKEANDSSLEPADSEEKAEEEHLTALTLKYSHIDDEDEVMIVDQQNTPRVVGDPALAQAESEGKDAAKRQAKIEADLLEISRVIESKEELISQLQCSQAKYSSMKEFYEGKLHEMEALLDQKEEERLKIIAEMERLKENNHDTKDLEEELKQKEEHIAGIRKQKLQLKDLTAVSSKNATEIKKLQSDVRAMKERKVSMQKQLADERKAHALEIKRLKKEVLQKDRETRKWQKISNQKASEAEKANQVTKMKVQQLGQLRAKYKDAEKTIRMLQIKKGVMAKAGLDSVIVGRRGKRPLSKDQSRDPANSSRAVDTDSLRDYFDKKVAEVGRKEALADKLARGWEEHMQLTLQRSELVEQETEESNEEIQALDLRIQYEEDRIRKLAHRLGKRSPPVSGDEKHQAGSMNSFLYGKDFTKLCKGLDAGKSSEIAARVLFGMVVRERRRIASLAKTASSLDEKLRECQMDNEAKQVAFRSYVQDSQQDFANISMNHQEQILSLMSLVKSGDDNPPDGSRRGNSVTAASDSSGDESVESSKLLILANERIGVLEQHLRELKAENKVNDSYRVEKEEIKASLAAKNEEYEKLEVRVSSLRATLRQIREELTKPNSTESEQEDEYSSSRLCLAIIKKALLQSPGPMSPMARRHSCPNIIQPETSPQSMKQWEFMSGADDDEDEADEEEAPDWADEIMEDLAFIAEGKLPPSLQGVEGIFEAEVRVQEEKKSVALKMPDLVDYNNTPPHASSKLNPPDGDTHHNVDDVLESLLEDTLMVDTGTLLMEEGPPETSTDGSTGKPESKFNGIADDAIGEITQSSSLRSSGSAKSHSSHGETEGSVFERLVNPTHFTGTQREKHHSQSELQKEHQESSAERLLDSLLESNVDIITAAPGHRLGEASTTRSNAADAARKIKEYTRQNVFERLTKTTTQSFAGKHPDTLHDGPSHDNRPKRSSAQTADLTPSAGEGTPMPTKIPLPSSSRIKSPARPKFKPKTSSRGTSPTRIAGRSPGRAKSPPPKSRNEGYTQQNVFERLTKTTTEAYAVKKRVVKN</sequence>
<evidence type="ECO:0000256" key="7">
    <source>
        <dbReference type="SAM" id="Coils"/>
    </source>
</evidence>
<keyword evidence="2" id="KW-0963">Cytoplasm</keyword>
<comment type="similarity">
    <text evidence="6">Belongs to the TRAFAC class myosin-kinesin ATPase superfamily. Kinesin family.</text>
</comment>
<dbReference type="GO" id="GO:0007018">
    <property type="term" value="P:microtubule-based movement"/>
    <property type="evidence" value="ECO:0007669"/>
    <property type="project" value="InterPro"/>
</dbReference>
<evidence type="ECO:0000259" key="9">
    <source>
        <dbReference type="PROSITE" id="PS50067"/>
    </source>
</evidence>
<dbReference type="InterPro" id="IPR001752">
    <property type="entry name" value="Kinesin_motor_dom"/>
</dbReference>
<feature type="compositionally biased region" description="Low complexity" evidence="8">
    <location>
        <begin position="1521"/>
        <end position="1532"/>
    </location>
</feature>
<evidence type="ECO:0000256" key="8">
    <source>
        <dbReference type="SAM" id="MobiDB-lite"/>
    </source>
</evidence>
<dbReference type="GO" id="GO:0051231">
    <property type="term" value="P:spindle elongation"/>
    <property type="evidence" value="ECO:0007669"/>
    <property type="project" value="TreeGrafter"/>
</dbReference>
<keyword evidence="5 7" id="KW-0175">Coiled coil</keyword>
<feature type="region of interest" description="Disordered" evidence="8">
    <location>
        <begin position="1"/>
        <end position="49"/>
    </location>
</feature>
<comment type="caution">
    <text evidence="10">The sequence shown here is derived from an EMBL/GenBank/DDBJ whole genome shotgun (WGS) entry which is preliminary data.</text>
</comment>
<feature type="region of interest" description="Disordered" evidence="8">
    <location>
        <begin position="1001"/>
        <end position="1021"/>
    </location>
</feature>
<dbReference type="PANTHER" id="PTHR47969">
    <property type="entry name" value="CHROMOSOME-ASSOCIATED KINESIN KIF4A-RELATED"/>
    <property type="match status" value="1"/>
</dbReference>
<protein>
    <submittedName>
        <fullName evidence="10">Kinesin-like protein</fullName>
    </submittedName>
</protein>
<dbReference type="GO" id="GO:0005737">
    <property type="term" value="C:cytoplasm"/>
    <property type="evidence" value="ECO:0007669"/>
    <property type="project" value="UniProtKB-SubCell"/>
</dbReference>
<accession>A0A9N8HTY5</accession>
<feature type="region of interest" description="Disordered" evidence="8">
    <location>
        <begin position="1487"/>
        <end position="1509"/>
    </location>
</feature>
<feature type="compositionally biased region" description="Polar residues" evidence="8">
    <location>
        <begin position="691"/>
        <end position="704"/>
    </location>
</feature>
<keyword evidence="3 6" id="KW-0547">Nucleotide-binding</keyword>
<dbReference type="PROSITE" id="PS50067">
    <property type="entry name" value="KINESIN_MOTOR_2"/>
    <property type="match status" value="1"/>
</dbReference>
<dbReference type="PANTHER" id="PTHR47969:SF15">
    <property type="entry name" value="CHROMOSOME-ASSOCIATED KINESIN KIF4A-RELATED"/>
    <property type="match status" value="1"/>
</dbReference>
<feature type="compositionally biased region" description="Polar residues" evidence="8">
    <location>
        <begin position="1726"/>
        <end position="1735"/>
    </location>
</feature>
<evidence type="ECO:0000256" key="5">
    <source>
        <dbReference type="ARBA" id="ARBA00023054"/>
    </source>
</evidence>
<dbReference type="Pfam" id="PF25764">
    <property type="entry name" value="KIF21A_4th"/>
    <property type="match status" value="1"/>
</dbReference>
<feature type="compositionally biased region" description="Low complexity" evidence="8">
    <location>
        <begin position="34"/>
        <end position="43"/>
    </location>
</feature>
<gene>
    <name evidence="10" type="ORF">SEMRO_1570_G283220.1</name>
</gene>
<feature type="compositionally biased region" description="Basic and acidic residues" evidence="8">
    <location>
        <begin position="1639"/>
        <end position="1654"/>
    </location>
</feature>
<feature type="binding site" evidence="6">
    <location>
        <begin position="165"/>
        <end position="172"/>
    </location>
    <ligand>
        <name>ATP</name>
        <dbReference type="ChEBI" id="CHEBI:30616"/>
    </ligand>
</feature>
<feature type="coiled-coil region" evidence="7">
    <location>
        <begin position="1247"/>
        <end position="1312"/>
    </location>
</feature>
<keyword evidence="6" id="KW-0505">Motor protein</keyword>
<dbReference type="Gene3D" id="3.40.850.10">
    <property type="entry name" value="Kinesin motor domain"/>
    <property type="match status" value="1"/>
</dbReference>
<feature type="compositionally biased region" description="Basic and acidic residues" evidence="8">
    <location>
        <begin position="1562"/>
        <end position="1580"/>
    </location>
</feature>
<dbReference type="GO" id="GO:0003777">
    <property type="term" value="F:microtubule motor activity"/>
    <property type="evidence" value="ECO:0007669"/>
    <property type="project" value="InterPro"/>
</dbReference>
<evidence type="ECO:0000256" key="2">
    <source>
        <dbReference type="ARBA" id="ARBA00022490"/>
    </source>
</evidence>
<evidence type="ECO:0000256" key="6">
    <source>
        <dbReference type="PROSITE-ProRule" id="PRU00283"/>
    </source>
</evidence>
<dbReference type="GO" id="GO:0008017">
    <property type="term" value="F:microtubule binding"/>
    <property type="evidence" value="ECO:0007669"/>
    <property type="project" value="InterPro"/>
</dbReference>
<evidence type="ECO:0000313" key="10">
    <source>
        <dbReference type="EMBL" id="CAB9524695.1"/>
    </source>
</evidence>
<name>A0A9N8HTY5_9STRA</name>
<feature type="coiled-coil region" evidence="7">
    <location>
        <begin position="814"/>
        <end position="935"/>
    </location>
</feature>
<dbReference type="PROSITE" id="PS00411">
    <property type="entry name" value="KINESIN_MOTOR_1"/>
    <property type="match status" value="1"/>
</dbReference>
<dbReference type="OrthoDB" id="3176171at2759"/>
<dbReference type="Pfam" id="PF00225">
    <property type="entry name" value="Kinesin"/>
    <property type="match status" value="1"/>
</dbReference>
<dbReference type="InterPro" id="IPR019821">
    <property type="entry name" value="Kinesin_motor_CS"/>
</dbReference>
<feature type="region of interest" description="Disordered" evidence="8">
    <location>
        <begin position="1521"/>
        <end position="1580"/>
    </location>
</feature>
<reference evidence="10" key="1">
    <citation type="submission" date="2020-06" db="EMBL/GenBank/DDBJ databases">
        <authorList>
            <consortium name="Plant Systems Biology data submission"/>
        </authorList>
    </citation>
    <scope>NUCLEOTIDE SEQUENCE</scope>
    <source>
        <strain evidence="10">D6</strain>
    </source>
</reference>
<dbReference type="GO" id="GO:0007052">
    <property type="term" value="P:mitotic spindle organization"/>
    <property type="evidence" value="ECO:0007669"/>
    <property type="project" value="TreeGrafter"/>
</dbReference>
<feature type="region of interest" description="Disordered" evidence="8">
    <location>
        <begin position="1212"/>
        <end position="1238"/>
    </location>
</feature>
<dbReference type="InterPro" id="IPR027640">
    <property type="entry name" value="Kinesin-like_fam"/>
</dbReference>
<feature type="region of interest" description="Disordered" evidence="8">
    <location>
        <begin position="214"/>
        <end position="248"/>
    </location>
</feature>
<feature type="compositionally biased region" description="Basic and acidic residues" evidence="8">
    <location>
        <begin position="1"/>
        <end position="11"/>
    </location>
</feature>
<proteinExistence type="inferred from homology"/>
<feature type="compositionally biased region" description="Polar residues" evidence="8">
    <location>
        <begin position="1444"/>
        <end position="1455"/>
    </location>
</feature>
<feature type="compositionally biased region" description="Polar residues" evidence="8">
    <location>
        <begin position="524"/>
        <end position="537"/>
    </location>
</feature>
<dbReference type="PRINTS" id="PR00380">
    <property type="entry name" value="KINESINHEAVY"/>
</dbReference>
<dbReference type="SMART" id="SM00129">
    <property type="entry name" value="KISc"/>
    <property type="match status" value="1"/>
</dbReference>
<feature type="region of interest" description="Disordered" evidence="8">
    <location>
        <begin position="1441"/>
        <end position="1465"/>
    </location>
</feature>
<comment type="subcellular location">
    <subcellularLocation>
        <location evidence="1">Cytoplasm</location>
    </subcellularLocation>
</comment>
<dbReference type="GO" id="GO:0005524">
    <property type="term" value="F:ATP binding"/>
    <property type="evidence" value="ECO:0007669"/>
    <property type="project" value="UniProtKB-UniRule"/>
</dbReference>
<dbReference type="SUPFAM" id="SSF52540">
    <property type="entry name" value="P-loop containing nucleoside triphosphate hydrolases"/>
    <property type="match status" value="1"/>
</dbReference>
<feature type="compositionally biased region" description="Low complexity" evidence="8">
    <location>
        <begin position="12"/>
        <end position="27"/>
    </location>
</feature>
<evidence type="ECO:0000256" key="3">
    <source>
        <dbReference type="ARBA" id="ARBA00022741"/>
    </source>
</evidence>
<dbReference type="InterPro" id="IPR027417">
    <property type="entry name" value="P-loop_NTPase"/>
</dbReference>
<evidence type="ECO:0000256" key="1">
    <source>
        <dbReference type="ARBA" id="ARBA00004496"/>
    </source>
</evidence>
<dbReference type="GO" id="GO:0005875">
    <property type="term" value="C:microtubule associated complex"/>
    <property type="evidence" value="ECO:0007669"/>
    <property type="project" value="TreeGrafter"/>
</dbReference>
<organism evidence="10 11">
    <name type="scientific">Seminavis robusta</name>
    <dbReference type="NCBI Taxonomy" id="568900"/>
    <lineage>
        <taxon>Eukaryota</taxon>
        <taxon>Sar</taxon>
        <taxon>Stramenopiles</taxon>
        <taxon>Ochrophyta</taxon>
        <taxon>Bacillariophyta</taxon>
        <taxon>Bacillariophyceae</taxon>
        <taxon>Bacillariophycidae</taxon>
        <taxon>Naviculales</taxon>
        <taxon>Naviculaceae</taxon>
        <taxon>Seminavis</taxon>
    </lineage>
</organism>
<keyword evidence="11" id="KW-1185">Reference proteome</keyword>
<feature type="domain" description="Kinesin motor" evidence="9">
    <location>
        <begin position="80"/>
        <end position="465"/>
    </location>
</feature>
<keyword evidence="4 6" id="KW-0067">ATP-binding</keyword>
<feature type="coiled-coil region" evidence="7">
    <location>
        <begin position="635"/>
        <end position="691"/>
    </location>
</feature>
<feature type="region of interest" description="Disordered" evidence="8">
    <location>
        <begin position="524"/>
        <end position="570"/>
    </location>
</feature>
<dbReference type="InterPro" id="IPR036961">
    <property type="entry name" value="Kinesin_motor_dom_sf"/>
</dbReference>
<feature type="compositionally biased region" description="Low complexity" evidence="8">
    <location>
        <begin position="214"/>
        <end position="225"/>
    </location>
</feature>
<feature type="compositionally biased region" description="Basic and acidic residues" evidence="8">
    <location>
        <begin position="705"/>
        <end position="714"/>
    </location>
</feature>